<dbReference type="InterPro" id="IPR002893">
    <property type="entry name" value="Znf_MYND"/>
</dbReference>
<evidence type="ECO:0000256" key="1">
    <source>
        <dbReference type="ARBA" id="ARBA00022723"/>
    </source>
</evidence>
<evidence type="ECO:0000256" key="3">
    <source>
        <dbReference type="ARBA" id="ARBA00022833"/>
    </source>
</evidence>
<dbReference type="EMBL" id="JAVRQU010000012">
    <property type="protein sequence ID" value="KAK5696739.1"/>
    <property type="molecule type" value="Genomic_DNA"/>
</dbReference>
<dbReference type="Pfam" id="PF01753">
    <property type="entry name" value="zf-MYND"/>
    <property type="match status" value="1"/>
</dbReference>
<keyword evidence="2 4" id="KW-0863">Zinc-finger</keyword>
<gene>
    <name evidence="6" type="ORF">LTR97_008043</name>
</gene>
<keyword evidence="3" id="KW-0862">Zinc</keyword>
<comment type="caution">
    <text evidence="6">The sequence shown here is derived from an EMBL/GenBank/DDBJ whole genome shotgun (WGS) entry which is preliminary data.</text>
</comment>
<proteinExistence type="predicted"/>
<dbReference type="GO" id="GO:0008270">
    <property type="term" value="F:zinc ion binding"/>
    <property type="evidence" value="ECO:0007669"/>
    <property type="project" value="UniProtKB-KW"/>
</dbReference>
<organism evidence="6 7">
    <name type="scientific">Elasticomyces elasticus</name>
    <dbReference type="NCBI Taxonomy" id="574655"/>
    <lineage>
        <taxon>Eukaryota</taxon>
        <taxon>Fungi</taxon>
        <taxon>Dikarya</taxon>
        <taxon>Ascomycota</taxon>
        <taxon>Pezizomycotina</taxon>
        <taxon>Dothideomycetes</taxon>
        <taxon>Dothideomycetidae</taxon>
        <taxon>Mycosphaerellales</taxon>
        <taxon>Teratosphaeriaceae</taxon>
        <taxon>Elasticomyces</taxon>
    </lineage>
</organism>
<dbReference type="Proteomes" id="UP001310594">
    <property type="component" value="Unassembled WGS sequence"/>
</dbReference>
<dbReference type="SUPFAM" id="SSF144232">
    <property type="entry name" value="HIT/MYND zinc finger-like"/>
    <property type="match status" value="1"/>
</dbReference>
<evidence type="ECO:0000313" key="7">
    <source>
        <dbReference type="Proteomes" id="UP001310594"/>
    </source>
</evidence>
<evidence type="ECO:0000259" key="5">
    <source>
        <dbReference type="PROSITE" id="PS50865"/>
    </source>
</evidence>
<keyword evidence="1" id="KW-0479">Metal-binding</keyword>
<sequence length="249" mass="27001">MAQTTTSSTAPANHLLGWGSIVVIPPPTHIQEQTAYIAIKTDLLKLPKTTWQPLPLVSRLGLDLLHAKPDLKDNPMSSLGGPNTTLAALTLECDPTSASFGKSTRTPMGGVSFRYANEVEQLGQSVLEPLEWFITERLADIKSALGGLEGIAAATAEYEKLGPQAFKMVFKKHRAEQRRLYPGPSMGWAKLECPVVVTVPSCEACGQLDETSAGGKAMMRCGRCKKVLYCGKGCQEEDWKAHKPFCLSK</sequence>
<evidence type="ECO:0000256" key="2">
    <source>
        <dbReference type="ARBA" id="ARBA00022771"/>
    </source>
</evidence>
<reference evidence="6" key="1">
    <citation type="submission" date="2023-08" db="EMBL/GenBank/DDBJ databases">
        <title>Black Yeasts Isolated from many extreme environments.</title>
        <authorList>
            <person name="Coleine C."/>
            <person name="Stajich J.E."/>
            <person name="Selbmann L."/>
        </authorList>
    </citation>
    <scope>NUCLEOTIDE SEQUENCE</scope>
    <source>
        <strain evidence="6">CCFEE 5810</strain>
    </source>
</reference>
<dbReference type="PROSITE" id="PS50865">
    <property type="entry name" value="ZF_MYND_2"/>
    <property type="match status" value="1"/>
</dbReference>
<accession>A0AAN8A0N5</accession>
<feature type="domain" description="MYND-type" evidence="5">
    <location>
        <begin position="202"/>
        <end position="246"/>
    </location>
</feature>
<evidence type="ECO:0000313" key="6">
    <source>
        <dbReference type="EMBL" id="KAK5696739.1"/>
    </source>
</evidence>
<dbReference type="PROSITE" id="PS01360">
    <property type="entry name" value="ZF_MYND_1"/>
    <property type="match status" value="1"/>
</dbReference>
<dbReference type="Gene3D" id="6.10.140.2220">
    <property type="match status" value="1"/>
</dbReference>
<dbReference type="AlphaFoldDB" id="A0AAN8A0N5"/>
<evidence type="ECO:0000256" key="4">
    <source>
        <dbReference type="PROSITE-ProRule" id="PRU00134"/>
    </source>
</evidence>
<protein>
    <recommendedName>
        <fullName evidence="5">MYND-type domain-containing protein</fullName>
    </recommendedName>
</protein>
<name>A0AAN8A0N5_9PEZI</name>